<evidence type="ECO:0000313" key="13">
    <source>
        <dbReference type="Proteomes" id="UP001501231"/>
    </source>
</evidence>
<evidence type="ECO:0000256" key="3">
    <source>
        <dbReference type="ARBA" id="ARBA00022723"/>
    </source>
</evidence>
<comment type="similarity">
    <text evidence="1">Belongs to the peptidase M43B family.</text>
</comment>
<reference evidence="13" key="1">
    <citation type="journal article" date="2019" name="Int. J. Syst. Evol. Microbiol.">
        <title>The Global Catalogue of Microorganisms (GCM) 10K type strain sequencing project: providing services to taxonomists for standard genome sequencing and annotation.</title>
        <authorList>
            <consortium name="The Broad Institute Genomics Platform"/>
            <consortium name="The Broad Institute Genome Sequencing Center for Infectious Disease"/>
            <person name="Wu L."/>
            <person name="Ma J."/>
        </authorList>
    </citation>
    <scope>NUCLEOTIDE SEQUENCE [LARGE SCALE GENOMIC DNA]</scope>
    <source>
        <strain evidence="13">JCM 3325</strain>
    </source>
</reference>
<proteinExistence type="inferred from homology"/>
<sequence length="359" mass="38527">MFVRLPGSAVKPFAAVTLIAALVPAVPAGTATVQAPPQAPAHARVPAARQLAAAPGCPPSGARLRPHDHDHDADAHGHVEAHEQGHGREQGRNDLTPAEAAAVERDLRGVLTRLGLWRPGASAPSPAARRRTAATVKVPVYFHVLHNGTSGNLSDDKIRRQIQVLNEVHGGNSGRGARTGFTFSLSGVTRTNNSSWYSDPMRHEKTFKPKLHKGGAGTLNLYSANMGDDMLGWSSFPWKYKTEPKIDGVVLHPDSLPGGPIENFNLGHTATHEIGHWLGLYHTFQDGCAGAGDRVGDTPAERDPTNGCPSGKDTCPATGMDPVNNFMDYGFDTCMHEFTKGQADRMHLSWKAYRTSSAR</sequence>
<comment type="caution">
    <text evidence="12">The sequence shown here is derived from an EMBL/GenBank/DDBJ whole genome shotgun (WGS) entry which is preliminary data.</text>
</comment>
<dbReference type="Gene3D" id="3.40.390.10">
    <property type="entry name" value="Collagenase (Catalytic Domain)"/>
    <property type="match status" value="1"/>
</dbReference>
<keyword evidence="5" id="KW-0378">Hydrolase</keyword>
<dbReference type="InterPro" id="IPR024079">
    <property type="entry name" value="MetalloPept_cat_dom_sf"/>
</dbReference>
<feature type="chain" id="PRO_5045510290" evidence="10">
    <location>
        <begin position="29"/>
        <end position="359"/>
    </location>
</feature>
<keyword evidence="7 12" id="KW-0482">Metalloprotease</keyword>
<evidence type="ECO:0000256" key="5">
    <source>
        <dbReference type="ARBA" id="ARBA00022801"/>
    </source>
</evidence>
<gene>
    <name evidence="12" type="ORF">GCM10010191_80680</name>
</gene>
<dbReference type="EMBL" id="BAAARW010000038">
    <property type="protein sequence ID" value="GAA2450570.1"/>
    <property type="molecule type" value="Genomic_DNA"/>
</dbReference>
<evidence type="ECO:0000256" key="1">
    <source>
        <dbReference type="ARBA" id="ARBA00008721"/>
    </source>
</evidence>
<evidence type="ECO:0000259" key="11">
    <source>
        <dbReference type="Pfam" id="PF05572"/>
    </source>
</evidence>
<evidence type="ECO:0000256" key="10">
    <source>
        <dbReference type="SAM" id="SignalP"/>
    </source>
</evidence>
<dbReference type="PANTHER" id="PTHR47466:SF1">
    <property type="entry name" value="METALLOPROTEASE MEP1 (AFU_ORTHOLOGUE AFUA_1G07730)-RELATED"/>
    <property type="match status" value="1"/>
</dbReference>
<evidence type="ECO:0000313" key="12">
    <source>
        <dbReference type="EMBL" id="GAA2450570.1"/>
    </source>
</evidence>
<keyword evidence="3" id="KW-0479">Metal-binding</keyword>
<name>A0ABP5XAM4_9ACTN</name>
<feature type="domain" description="Peptidase M43 pregnancy-associated plasma-A" evidence="11">
    <location>
        <begin position="265"/>
        <end position="347"/>
    </location>
</feature>
<organism evidence="12 13">
    <name type="scientific">Actinomadura vinacea</name>
    <dbReference type="NCBI Taxonomy" id="115336"/>
    <lineage>
        <taxon>Bacteria</taxon>
        <taxon>Bacillati</taxon>
        <taxon>Actinomycetota</taxon>
        <taxon>Actinomycetes</taxon>
        <taxon>Streptosporangiales</taxon>
        <taxon>Thermomonosporaceae</taxon>
        <taxon>Actinomadura</taxon>
    </lineage>
</organism>
<dbReference type="SUPFAM" id="SSF55486">
    <property type="entry name" value="Metalloproteases ('zincins'), catalytic domain"/>
    <property type="match status" value="1"/>
</dbReference>
<keyword evidence="13" id="KW-1185">Reference proteome</keyword>
<evidence type="ECO:0000256" key="6">
    <source>
        <dbReference type="ARBA" id="ARBA00022833"/>
    </source>
</evidence>
<accession>A0ABP5XAM4</accession>
<keyword evidence="6" id="KW-0862">Zinc</keyword>
<evidence type="ECO:0000256" key="8">
    <source>
        <dbReference type="ARBA" id="ARBA00023157"/>
    </source>
</evidence>
<feature type="compositionally biased region" description="Basic and acidic residues" evidence="9">
    <location>
        <begin position="65"/>
        <end position="92"/>
    </location>
</feature>
<protein>
    <submittedName>
        <fullName evidence="12">Zinc metalloprotease</fullName>
    </submittedName>
</protein>
<dbReference type="Proteomes" id="UP001501231">
    <property type="component" value="Unassembled WGS sequence"/>
</dbReference>
<evidence type="ECO:0000256" key="7">
    <source>
        <dbReference type="ARBA" id="ARBA00023049"/>
    </source>
</evidence>
<dbReference type="InterPro" id="IPR008754">
    <property type="entry name" value="Peptidase_M43"/>
</dbReference>
<dbReference type="CDD" id="cd04275">
    <property type="entry name" value="ZnMc_pappalysin_like"/>
    <property type="match status" value="1"/>
</dbReference>
<dbReference type="GO" id="GO:0008237">
    <property type="term" value="F:metallopeptidase activity"/>
    <property type="evidence" value="ECO:0007669"/>
    <property type="project" value="UniProtKB-KW"/>
</dbReference>
<dbReference type="Pfam" id="PF05572">
    <property type="entry name" value="Peptidase_M43"/>
    <property type="match status" value="1"/>
</dbReference>
<keyword evidence="8" id="KW-1015">Disulfide bond</keyword>
<keyword evidence="2" id="KW-0645">Protease</keyword>
<evidence type="ECO:0000256" key="2">
    <source>
        <dbReference type="ARBA" id="ARBA00022670"/>
    </source>
</evidence>
<evidence type="ECO:0000256" key="4">
    <source>
        <dbReference type="ARBA" id="ARBA00022729"/>
    </source>
</evidence>
<evidence type="ECO:0000256" key="9">
    <source>
        <dbReference type="SAM" id="MobiDB-lite"/>
    </source>
</evidence>
<keyword evidence="4 10" id="KW-0732">Signal</keyword>
<feature type="region of interest" description="Disordered" evidence="9">
    <location>
        <begin position="52"/>
        <end position="93"/>
    </location>
</feature>
<feature type="signal peptide" evidence="10">
    <location>
        <begin position="1"/>
        <end position="28"/>
    </location>
</feature>
<dbReference type="PANTHER" id="PTHR47466">
    <property type="match status" value="1"/>
</dbReference>